<dbReference type="EMBL" id="JACOIJ010000001">
    <property type="protein sequence ID" value="MBD1428009.1"/>
    <property type="molecule type" value="Genomic_DNA"/>
</dbReference>
<dbReference type="PANTHER" id="PTHR34406">
    <property type="entry name" value="PROTEIN YCEI"/>
    <property type="match status" value="1"/>
</dbReference>
<name>A0ABR7Y9M8_9SPHI</name>
<dbReference type="Proteomes" id="UP000651271">
    <property type="component" value="Unassembled WGS sequence"/>
</dbReference>
<feature type="signal peptide" evidence="1">
    <location>
        <begin position="1"/>
        <end position="20"/>
    </location>
</feature>
<proteinExistence type="predicted"/>
<evidence type="ECO:0000313" key="4">
    <source>
        <dbReference type="Proteomes" id="UP000651271"/>
    </source>
</evidence>
<dbReference type="Gene3D" id="2.40.128.110">
    <property type="entry name" value="Lipid/polyisoprenoid-binding, YceI-like"/>
    <property type="match status" value="1"/>
</dbReference>
<dbReference type="RefSeq" id="WP_190301090.1">
    <property type="nucleotide sequence ID" value="NZ_JACOIJ010000001.1"/>
</dbReference>
<dbReference type="PANTHER" id="PTHR34406:SF1">
    <property type="entry name" value="PROTEIN YCEI"/>
    <property type="match status" value="1"/>
</dbReference>
<protein>
    <submittedName>
        <fullName evidence="3">YceI family protein</fullName>
    </submittedName>
</protein>
<comment type="caution">
    <text evidence="3">The sequence shown here is derived from an EMBL/GenBank/DDBJ whole genome shotgun (WGS) entry which is preliminary data.</text>
</comment>
<dbReference type="SMART" id="SM00867">
    <property type="entry name" value="YceI"/>
    <property type="match status" value="1"/>
</dbReference>
<dbReference type="InterPro" id="IPR007372">
    <property type="entry name" value="Lipid/polyisoprenoid-bd_YceI"/>
</dbReference>
<gene>
    <name evidence="3" type="ORF">H8B04_00250</name>
</gene>
<reference evidence="3 4" key="1">
    <citation type="submission" date="2020-08" db="EMBL/GenBank/DDBJ databases">
        <title>Sphingobacterium sp. DN04309 isolated from aquaculture water.</title>
        <authorList>
            <person name="Zhang M."/>
        </authorList>
    </citation>
    <scope>NUCLEOTIDE SEQUENCE [LARGE SCALE GENOMIC DNA]</scope>
    <source>
        <strain evidence="3 4">DN04309</strain>
    </source>
</reference>
<dbReference type="InterPro" id="IPR036761">
    <property type="entry name" value="TTHA0802/YceI-like_sf"/>
</dbReference>
<evidence type="ECO:0000256" key="1">
    <source>
        <dbReference type="SAM" id="SignalP"/>
    </source>
</evidence>
<feature type="domain" description="Lipid/polyisoprenoid-binding YceI-like" evidence="2">
    <location>
        <begin position="25"/>
        <end position="191"/>
    </location>
</feature>
<keyword evidence="4" id="KW-1185">Reference proteome</keyword>
<evidence type="ECO:0000259" key="2">
    <source>
        <dbReference type="SMART" id="SM00867"/>
    </source>
</evidence>
<organism evidence="3 4">
    <name type="scientific">Sphingobacterium litopenaei</name>
    <dbReference type="NCBI Taxonomy" id="2763500"/>
    <lineage>
        <taxon>Bacteria</taxon>
        <taxon>Pseudomonadati</taxon>
        <taxon>Bacteroidota</taxon>
        <taxon>Sphingobacteriia</taxon>
        <taxon>Sphingobacteriales</taxon>
        <taxon>Sphingobacteriaceae</taxon>
        <taxon>Sphingobacterium</taxon>
    </lineage>
</organism>
<keyword evidence="1" id="KW-0732">Signal</keyword>
<evidence type="ECO:0000313" key="3">
    <source>
        <dbReference type="EMBL" id="MBD1428009.1"/>
    </source>
</evidence>
<accession>A0ABR7Y9M8</accession>
<sequence length="193" mass="21058">MLKTRVLFAFFILFNLAAYAQKSETFVVNPTKSLVKWAGKKIVGGNTEGTILVSKGSLVFSNKQLKFGEIVMDAKSINSEKAPSRLVAHLKNEDFFDVEKFPTGTFVITSVKTEKTTAQVSGKMTIKGITKDLSFPAEITYGKDVVVAKATGVKVNRTLFDVKYRSGSIFSGLGDGAIEDDFVLDITLVAENK</sequence>
<dbReference type="Pfam" id="PF04264">
    <property type="entry name" value="YceI"/>
    <property type="match status" value="1"/>
</dbReference>
<feature type="chain" id="PRO_5045754227" evidence="1">
    <location>
        <begin position="21"/>
        <end position="193"/>
    </location>
</feature>
<dbReference type="SUPFAM" id="SSF101874">
    <property type="entry name" value="YceI-like"/>
    <property type="match status" value="1"/>
</dbReference>